<organism evidence="1 2">
    <name type="scientific">Yoonia vestfoldensis</name>
    <dbReference type="NCBI Taxonomy" id="245188"/>
    <lineage>
        <taxon>Bacteria</taxon>
        <taxon>Pseudomonadati</taxon>
        <taxon>Pseudomonadota</taxon>
        <taxon>Alphaproteobacteria</taxon>
        <taxon>Rhodobacterales</taxon>
        <taxon>Paracoccaceae</taxon>
        <taxon>Yoonia</taxon>
    </lineage>
</organism>
<evidence type="ECO:0008006" key="3">
    <source>
        <dbReference type="Google" id="ProtNLM"/>
    </source>
</evidence>
<dbReference type="KEGG" id="lvs:LOKVESSMR4R_03017"/>
<name>A0A1Y0EFB8_9RHOB</name>
<dbReference type="RefSeq" id="WP_087210058.1">
    <property type="nucleotide sequence ID" value="NZ_CP021431.1"/>
</dbReference>
<dbReference type="STRING" id="1122181.GCA_000382265_00115"/>
<dbReference type="Proteomes" id="UP000195273">
    <property type="component" value="Chromosome"/>
</dbReference>
<dbReference type="AlphaFoldDB" id="A0A1Y0EFB8"/>
<dbReference type="OrthoDB" id="1424091at2"/>
<evidence type="ECO:0000313" key="1">
    <source>
        <dbReference type="EMBL" id="ARU02305.1"/>
    </source>
</evidence>
<protein>
    <recommendedName>
        <fullName evidence="3">GNAT family N-acetyltransferase</fullName>
    </recommendedName>
</protein>
<keyword evidence="2" id="KW-1185">Reference proteome</keyword>
<sequence>MTPHSDFAALDVPETLPLGPYLLTMLTGADLDEDFAAVMASAAVLRGLFAPGWPDDLTRAYDLTDLHWHHREFTTRRSFAWIIRDGAGTYLGCAYLFPDIATTGRGEAVFWFTDTPDRLSHIAAFGPLYRDWWAARLPQGYDLRLSHNAHLGR</sequence>
<accession>A0A1Y0EFB8</accession>
<proteinExistence type="predicted"/>
<dbReference type="EMBL" id="CP021431">
    <property type="protein sequence ID" value="ARU02305.1"/>
    <property type="molecule type" value="Genomic_DNA"/>
</dbReference>
<reference evidence="1 2" key="1">
    <citation type="submission" date="2017-05" db="EMBL/GenBank/DDBJ databases">
        <title>Genome Sequence of Loktanella vestfoldensis Strain SMR4r Isolated from a Culture of the Diatom Skeletonema marinoi.</title>
        <authorList>
            <person name="Topel M."/>
            <person name="Pinder M.I.M."/>
            <person name="Johansson O.N."/>
            <person name="Kourtchenko O."/>
            <person name="Godhe A."/>
            <person name="Clarke A.K."/>
        </authorList>
    </citation>
    <scope>NUCLEOTIDE SEQUENCE [LARGE SCALE GENOMIC DNA]</scope>
    <source>
        <strain evidence="1 2">SMR4r</strain>
    </source>
</reference>
<evidence type="ECO:0000313" key="2">
    <source>
        <dbReference type="Proteomes" id="UP000195273"/>
    </source>
</evidence>
<gene>
    <name evidence="1" type="ORF">LOKVESSMR4R_03017</name>
</gene>